<keyword evidence="2 4" id="KW-0863">Zinc-finger</keyword>
<dbReference type="SUPFAM" id="SSF57850">
    <property type="entry name" value="RING/U-box"/>
    <property type="match status" value="1"/>
</dbReference>
<dbReference type="Gene3D" id="3.30.40.10">
    <property type="entry name" value="Zinc/RING finger domain, C3HC4 (zinc finger)"/>
    <property type="match status" value="1"/>
</dbReference>
<dbReference type="PROSITE" id="PS00518">
    <property type="entry name" value="ZF_RING_1"/>
    <property type="match status" value="1"/>
</dbReference>
<reference evidence="6" key="1">
    <citation type="submission" date="2020-01" db="EMBL/GenBank/DDBJ databases">
        <authorList>
            <consortium name="DOE Joint Genome Institute"/>
            <person name="Haridas S."/>
            <person name="Albert R."/>
            <person name="Binder M."/>
            <person name="Bloem J."/>
            <person name="Labutti K."/>
            <person name="Salamov A."/>
            <person name="Andreopoulos B."/>
            <person name="Baker S.E."/>
            <person name="Barry K."/>
            <person name="Bills G."/>
            <person name="Bluhm B.H."/>
            <person name="Cannon C."/>
            <person name="Castanera R."/>
            <person name="Culley D.E."/>
            <person name="Daum C."/>
            <person name="Ezra D."/>
            <person name="Gonzalez J.B."/>
            <person name="Henrissat B."/>
            <person name="Kuo A."/>
            <person name="Liang C."/>
            <person name="Lipzen A."/>
            <person name="Lutzoni F."/>
            <person name="Magnuson J."/>
            <person name="Mondo S."/>
            <person name="Nolan M."/>
            <person name="Ohm R."/>
            <person name="Pangilinan J."/>
            <person name="Park H.-J."/>
            <person name="Ramirez L."/>
            <person name="Alfaro M."/>
            <person name="Sun H."/>
            <person name="Tritt A."/>
            <person name="Yoshinaga Y."/>
            <person name="Zwiers L.-H."/>
            <person name="Turgeon B.G."/>
            <person name="Goodwin S.B."/>
            <person name="Spatafora J.W."/>
            <person name="Crous P.W."/>
            <person name="Grigoriev I.V."/>
        </authorList>
    </citation>
    <scope>NUCLEOTIDE SEQUENCE</scope>
    <source>
        <strain evidence="6">IPT5</strain>
    </source>
</reference>
<organism evidence="6 7">
    <name type="scientific">Plenodomus tracheiphilus IPT5</name>
    <dbReference type="NCBI Taxonomy" id="1408161"/>
    <lineage>
        <taxon>Eukaryota</taxon>
        <taxon>Fungi</taxon>
        <taxon>Dikarya</taxon>
        <taxon>Ascomycota</taxon>
        <taxon>Pezizomycotina</taxon>
        <taxon>Dothideomycetes</taxon>
        <taxon>Pleosporomycetidae</taxon>
        <taxon>Pleosporales</taxon>
        <taxon>Pleosporineae</taxon>
        <taxon>Leptosphaeriaceae</taxon>
        <taxon>Plenodomus</taxon>
    </lineage>
</organism>
<evidence type="ECO:0000256" key="1">
    <source>
        <dbReference type="ARBA" id="ARBA00022723"/>
    </source>
</evidence>
<name>A0A6A7AM39_9PLEO</name>
<dbReference type="AlphaFoldDB" id="A0A6A7AM39"/>
<evidence type="ECO:0000256" key="2">
    <source>
        <dbReference type="ARBA" id="ARBA00022771"/>
    </source>
</evidence>
<dbReference type="InterPro" id="IPR013083">
    <property type="entry name" value="Znf_RING/FYVE/PHD"/>
</dbReference>
<keyword evidence="1" id="KW-0479">Metal-binding</keyword>
<proteinExistence type="predicted"/>
<evidence type="ECO:0000313" key="6">
    <source>
        <dbReference type="EMBL" id="KAF2844043.1"/>
    </source>
</evidence>
<dbReference type="GO" id="GO:0008270">
    <property type="term" value="F:zinc ion binding"/>
    <property type="evidence" value="ECO:0007669"/>
    <property type="project" value="UniProtKB-KW"/>
</dbReference>
<dbReference type="InterPro" id="IPR001841">
    <property type="entry name" value="Znf_RING"/>
</dbReference>
<evidence type="ECO:0000256" key="4">
    <source>
        <dbReference type="PROSITE-ProRule" id="PRU00175"/>
    </source>
</evidence>
<dbReference type="SMART" id="SM00184">
    <property type="entry name" value="RING"/>
    <property type="match status" value="2"/>
</dbReference>
<sequence>MSLVAMTLYIDLTLNIEHCAICSIELEEGSGEAGLVYVLKNCRSVICGLCVQFPSVVPFLPCQHADHLDFGSQRPLRLYNLNCAICLDLCSSTRVALICGHVYCRTCILQWATSNSCKNDTIVDCPVCRNGGTKLWRLLASDQVVMPAQRDVEIVSSGDSP</sequence>
<dbReference type="InterPro" id="IPR017907">
    <property type="entry name" value="Znf_RING_CS"/>
</dbReference>
<accession>A0A6A7AM39</accession>
<dbReference type="Proteomes" id="UP000799423">
    <property type="component" value="Unassembled WGS sequence"/>
</dbReference>
<dbReference type="PROSITE" id="PS50089">
    <property type="entry name" value="ZF_RING_2"/>
    <property type="match status" value="1"/>
</dbReference>
<protein>
    <recommendedName>
        <fullName evidence="5">RING-type domain-containing protein</fullName>
    </recommendedName>
</protein>
<keyword evidence="3" id="KW-0862">Zinc</keyword>
<dbReference type="EMBL" id="MU006430">
    <property type="protein sequence ID" value="KAF2844043.1"/>
    <property type="molecule type" value="Genomic_DNA"/>
</dbReference>
<dbReference type="OrthoDB" id="3496361at2759"/>
<feature type="domain" description="RING-type" evidence="5">
    <location>
        <begin position="83"/>
        <end position="129"/>
    </location>
</feature>
<evidence type="ECO:0000313" key="7">
    <source>
        <dbReference type="Proteomes" id="UP000799423"/>
    </source>
</evidence>
<evidence type="ECO:0000259" key="5">
    <source>
        <dbReference type="PROSITE" id="PS50089"/>
    </source>
</evidence>
<dbReference type="Pfam" id="PF13639">
    <property type="entry name" value="zf-RING_2"/>
    <property type="match status" value="1"/>
</dbReference>
<gene>
    <name evidence="6" type="ORF">T440DRAFT_60516</name>
</gene>
<keyword evidence="7" id="KW-1185">Reference proteome</keyword>
<evidence type="ECO:0000256" key="3">
    <source>
        <dbReference type="ARBA" id="ARBA00022833"/>
    </source>
</evidence>